<organism evidence="1 2">
    <name type="scientific">Silurus asotus</name>
    <name type="common">Amur catfish</name>
    <name type="synonym">Parasilurus asotus</name>
    <dbReference type="NCBI Taxonomy" id="30991"/>
    <lineage>
        <taxon>Eukaryota</taxon>
        <taxon>Metazoa</taxon>
        <taxon>Chordata</taxon>
        <taxon>Craniata</taxon>
        <taxon>Vertebrata</taxon>
        <taxon>Euteleostomi</taxon>
        <taxon>Actinopterygii</taxon>
        <taxon>Neopterygii</taxon>
        <taxon>Teleostei</taxon>
        <taxon>Ostariophysi</taxon>
        <taxon>Siluriformes</taxon>
        <taxon>Siluridae</taxon>
        <taxon>Silurus</taxon>
    </lineage>
</organism>
<sequence>MPQKYHNRSPECDPRPQTPASTNRALFAVEVLQHLLGTPVLVFLLLPLVLSCKSTKTKEEIIQNYQHIIQLQLENILQPIECISTVSCTRLPKDIHGHLQNELQKLVKVIGESLGCPCARHQQEVKWPDSQSLHKKYCKLKRLLTTIQNAYEQHNSA</sequence>
<keyword evidence="2" id="KW-1185">Reference proteome</keyword>
<dbReference type="Proteomes" id="UP001205998">
    <property type="component" value="Unassembled WGS sequence"/>
</dbReference>
<reference evidence="1" key="1">
    <citation type="submission" date="2018-07" db="EMBL/GenBank/DDBJ databases">
        <title>Comparative genomics of catfishes provides insights into carnivory and benthic adaptation.</title>
        <authorList>
            <person name="Zhang Y."/>
            <person name="Wang D."/>
            <person name="Peng Z."/>
            <person name="Zheng S."/>
            <person name="Shao F."/>
            <person name="Tao W."/>
        </authorList>
    </citation>
    <scope>NUCLEOTIDE SEQUENCE</scope>
    <source>
        <strain evidence="1">Chongqing</strain>
    </source>
</reference>
<dbReference type="AlphaFoldDB" id="A0AAD5FKK7"/>
<evidence type="ECO:0000313" key="1">
    <source>
        <dbReference type="EMBL" id="KAI5620036.1"/>
    </source>
</evidence>
<proteinExistence type="predicted"/>
<gene>
    <name evidence="1" type="ORF">C0J50_20341</name>
</gene>
<evidence type="ECO:0000313" key="2">
    <source>
        <dbReference type="Proteomes" id="UP001205998"/>
    </source>
</evidence>
<comment type="caution">
    <text evidence="1">The sequence shown here is derived from an EMBL/GenBank/DDBJ whole genome shotgun (WGS) entry which is preliminary data.</text>
</comment>
<accession>A0AAD5FKK7</accession>
<name>A0AAD5FKK7_SILAS</name>
<protein>
    <submittedName>
        <fullName evidence="1">Uncharacterized protein</fullName>
    </submittedName>
</protein>
<dbReference type="EMBL" id="MU551652">
    <property type="protein sequence ID" value="KAI5620036.1"/>
    <property type="molecule type" value="Genomic_DNA"/>
</dbReference>